<gene>
    <name evidence="1" type="ORF">RM529_16930</name>
</gene>
<sequence length="95" mass="10959">MFNNSFLGNRENFDFIVKGEIDRVDPESVTMTVGEVFKGLIKENTIQLLRVEVDCMHYLDFKTGHKLIIKLEFCGGYRGRRKAEETESLNLLRSG</sequence>
<keyword evidence="2" id="KW-1185">Reference proteome</keyword>
<reference evidence="1 2" key="1">
    <citation type="submission" date="2023-09" db="EMBL/GenBank/DDBJ databases">
        <authorList>
            <person name="Rey-Velasco X."/>
        </authorList>
    </citation>
    <scope>NUCLEOTIDE SEQUENCE [LARGE SCALE GENOMIC DNA]</scope>
    <source>
        <strain evidence="1 2">F297</strain>
    </source>
</reference>
<evidence type="ECO:0000313" key="2">
    <source>
        <dbReference type="Proteomes" id="UP001248819"/>
    </source>
</evidence>
<comment type="caution">
    <text evidence="1">The sequence shown here is derived from an EMBL/GenBank/DDBJ whole genome shotgun (WGS) entry which is preliminary data.</text>
</comment>
<protein>
    <submittedName>
        <fullName evidence="1">Uncharacterized protein</fullName>
    </submittedName>
</protein>
<dbReference type="Proteomes" id="UP001248819">
    <property type="component" value="Unassembled WGS sequence"/>
</dbReference>
<evidence type="ECO:0000313" key="1">
    <source>
        <dbReference type="EMBL" id="MDT0651829.1"/>
    </source>
</evidence>
<accession>A0ABU3CZQ0</accession>
<dbReference type="EMBL" id="JAVRHP010000201">
    <property type="protein sequence ID" value="MDT0651829.1"/>
    <property type="molecule type" value="Genomic_DNA"/>
</dbReference>
<organism evidence="1 2">
    <name type="scientific">Autumnicola edwardsiae</name>
    <dbReference type="NCBI Taxonomy" id="3075594"/>
    <lineage>
        <taxon>Bacteria</taxon>
        <taxon>Pseudomonadati</taxon>
        <taxon>Bacteroidota</taxon>
        <taxon>Flavobacteriia</taxon>
        <taxon>Flavobacteriales</taxon>
        <taxon>Flavobacteriaceae</taxon>
        <taxon>Autumnicola</taxon>
    </lineage>
</organism>
<dbReference type="RefSeq" id="WP_311485930.1">
    <property type="nucleotide sequence ID" value="NZ_JAVRHP010000201.1"/>
</dbReference>
<proteinExistence type="predicted"/>
<name>A0ABU3CZQ0_9FLAO</name>